<proteinExistence type="predicted"/>
<protein>
    <submittedName>
        <fullName evidence="1">Uncharacterized protein</fullName>
    </submittedName>
</protein>
<accession>A0A420FT09</accession>
<evidence type="ECO:0000313" key="2">
    <source>
        <dbReference type="Proteomes" id="UP000286402"/>
    </source>
</evidence>
<dbReference type="EMBL" id="MCAQ01000017">
    <property type="protein sequence ID" value="RKF36107.1"/>
    <property type="molecule type" value="Genomic_DNA"/>
</dbReference>
<gene>
    <name evidence="1" type="ORF">BCY89_27985</name>
</gene>
<sequence length="95" mass="11154">MGLLDIFKRQDKSKSATEQSVIPTDFKTQLDIIEKDIYAKLKLVGFKKNGRTFNRRLDDGIIHKEYDCQIRDRLGTLLTGQDYWWTITDDNNKIT</sequence>
<name>A0A420FT09_9SPHI</name>
<comment type="caution">
    <text evidence="1">The sequence shown here is derived from an EMBL/GenBank/DDBJ whole genome shotgun (WGS) entry which is preliminary data.</text>
</comment>
<organism evidence="1 2">
    <name type="scientific">Sphingobacterium siyangense</name>
    <dbReference type="NCBI Taxonomy" id="459529"/>
    <lineage>
        <taxon>Bacteria</taxon>
        <taxon>Pseudomonadati</taxon>
        <taxon>Bacteroidota</taxon>
        <taxon>Sphingobacteriia</taxon>
        <taxon>Sphingobacteriales</taxon>
        <taxon>Sphingobacteriaceae</taxon>
        <taxon>Sphingobacterium</taxon>
    </lineage>
</organism>
<evidence type="ECO:0000313" key="1">
    <source>
        <dbReference type="EMBL" id="RKF36107.1"/>
    </source>
</evidence>
<dbReference type="AlphaFoldDB" id="A0A420FT09"/>
<keyword evidence="2" id="KW-1185">Reference proteome</keyword>
<dbReference type="Proteomes" id="UP000286402">
    <property type="component" value="Unassembled WGS sequence"/>
</dbReference>
<reference evidence="1 2" key="1">
    <citation type="submission" date="2016-07" db="EMBL/GenBank/DDBJ databases">
        <title>Genome analysis of Sphingobacterium siyangense T12B17.</title>
        <authorList>
            <person name="Xu D."/>
            <person name="Su Y."/>
            <person name="Zheng S."/>
        </authorList>
    </citation>
    <scope>NUCLEOTIDE SEQUENCE [LARGE SCALE GENOMIC DNA]</scope>
    <source>
        <strain evidence="1 2">T12B17</strain>
    </source>
</reference>